<dbReference type="AlphaFoldDB" id="A0ABD0WEM6"/>
<proteinExistence type="predicted"/>
<feature type="non-terminal residue" evidence="2">
    <location>
        <position position="1"/>
    </location>
</feature>
<dbReference type="Proteomes" id="UP001557470">
    <property type="component" value="Unassembled WGS sequence"/>
</dbReference>
<name>A0ABD0WEM6_UMBPY</name>
<feature type="compositionally biased region" description="Low complexity" evidence="1">
    <location>
        <begin position="45"/>
        <end position="55"/>
    </location>
</feature>
<feature type="compositionally biased region" description="Polar residues" evidence="1">
    <location>
        <begin position="1"/>
        <end position="15"/>
    </location>
</feature>
<comment type="caution">
    <text evidence="2">The sequence shown here is derived from an EMBL/GenBank/DDBJ whole genome shotgun (WGS) entry which is preliminary data.</text>
</comment>
<protein>
    <submittedName>
        <fullName evidence="2">Uncharacterized protein</fullName>
    </submittedName>
</protein>
<sequence>VARSDTSAENPQASYSACAEPSDLDLSDDNFSDKDYIPESDVDSSDTSSHSKMLSIKNDKMLPQPLKRFCKRKSSDASTSGGIAQK</sequence>
<gene>
    <name evidence="2" type="ORF">UPYG_G00236920</name>
</gene>
<accession>A0ABD0WEM6</accession>
<organism evidence="2 3">
    <name type="scientific">Umbra pygmaea</name>
    <name type="common">Eastern mudminnow</name>
    <dbReference type="NCBI Taxonomy" id="75934"/>
    <lineage>
        <taxon>Eukaryota</taxon>
        <taxon>Metazoa</taxon>
        <taxon>Chordata</taxon>
        <taxon>Craniata</taxon>
        <taxon>Vertebrata</taxon>
        <taxon>Euteleostomi</taxon>
        <taxon>Actinopterygii</taxon>
        <taxon>Neopterygii</taxon>
        <taxon>Teleostei</taxon>
        <taxon>Protacanthopterygii</taxon>
        <taxon>Esociformes</taxon>
        <taxon>Umbridae</taxon>
        <taxon>Umbra</taxon>
    </lineage>
</organism>
<evidence type="ECO:0000313" key="2">
    <source>
        <dbReference type="EMBL" id="KAL0970082.1"/>
    </source>
</evidence>
<evidence type="ECO:0000313" key="3">
    <source>
        <dbReference type="Proteomes" id="UP001557470"/>
    </source>
</evidence>
<feature type="compositionally biased region" description="Polar residues" evidence="1">
    <location>
        <begin position="76"/>
        <end position="86"/>
    </location>
</feature>
<evidence type="ECO:0000256" key="1">
    <source>
        <dbReference type="SAM" id="MobiDB-lite"/>
    </source>
</evidence>
<dbReference type="EMBL" id="JAGEUA010000007">
    <property type="protein sequence ID" value="KAL0970082.1"/>
    <property type="molecule type" value="Genomic_DNA"/>
</dbReference>
<feature type="region of interest" description="Disordered" evidence="1">
    <location>
        <begin position="1"/>
        <end position="86"/>
    </location>
</feature>
<keyword evidence="3" id="KW-1185">Reference proteome</keyword>
<reference evidence="2 3" key="1">
    <citation type="submission" date="2024-06" db="EMBL/GenBank/DDBJ databases">
        <authorList>
            <person name="Pan Q."/>
            <person name="Wen M."/>
            <person name="Jouanno E."/>
            <person name="Zahm M."/>
            <person name="Klopp C."/>
            <person name="Cabau C."/>
            <person name="Louis A."/>
            <person name="Berthelot C."/>
            <person name="Parey E."/>
            <person name="Roest Crollius H."/>
            <person name="Montfort J."/>
            <person name="Robinson-Rechavi M."/>
            <person name="Bouchez O."/>
            <person name="Lampietro C."/>
            <person name="Lopez Roques C."/>
            <person name="Donnadieu C."/>
            <person name="Postlethwait J."/>
            <person name="Bobe J."/>
            <person name="Verreycken H."/>
            <person name="Guiguen Y."/>
        </authorList>
    </citation>
    <scope>NUCLEOTIDE SEQUENCE [LARGE SCALE GENOMIC DNA]</scope>
    <source>
        <strain evidence="2">Up_M1</strain>
        <tissue evidence="2">Testis</tissue>
    </source>
</reference>